<feature type="region of interest" description="Disordered" evidence="1">
    <location>
        <begin position="1"/>
        <end position="65"/>
    </location>
</feature>
<evidence type="ECO:0000313" key="3">
    <source>
        <dbReference type="Proteomes" id="UP000610124"/>
    </source>
</evidence>
<dbReference type="Proteomes" id="UP000610124">
    <property type="component" value="Unassembled WGS sequence"/>
</dbReference>
<sequence>MARSQARSASRSGPPAVLSELSTVVTHAPRGVARGPADGSQRAAGPVVGSPRGAYAPEGIVPARG</sequence>
<evidence type="ECO:0000256" key="1">
    <source>
        <dbReference type="SAM" id="MobiDB-lite"/>
    </source>
</evidence>
<organism evidence="2 3">
    <name type="scientific">Kitasatospora aureofaciens</name>
    <name type="common">Streptomyces aureofaciens</name>
    <dbReference type="NCBI Taxonomy" id="1894"/>
    <lineage>
        <taxon>Bacteria</taxon>
        <taxon>Bacillati</taxon>
        <taxon>Actinomycetota</taxon>
        <taxon>Actinomycetes</taxon>
        <taxon>Kitasatosporales</taxon>
        <taxon>Streptomycetaceae</taxon>
        <taxon>Kitasatospora</taxon>
    </lineage>
</organism>
<reference evidence="2" key="2">
    <citation type="submission" date="2020-09" db="EMBL/GenBank/DDBJ databases">
        <authorList>
            <person name="Sun Q."/>
            <person name="Ohkuma M."/>
        </authorList>
    </citation>
    <scope>NUCLEOTIDE SEQUENCE</scope>
    <source>
        <strain evidence="2">JCM 4434</strain>
    </source>
</reference>
<name>A0A8H9LN07_KITAU</name>
<accession>A0A8H9LN07</accession>
<dbReference type="EMBL" id="BMUB01000001">
    <property type="protein sequence ID" value="GGU55530.1"/>
    <property type="molecule type" value="Genomic_DNA"/>
</dbReference>
<comment type="caution">
    <text evidence="2">The sequence shown here is derived from an EMBL/GenBank/DDBJ whole genome shotgun (WGS) entry which is preliminary data.</text>
</comment>
<evidence type="ECO:0000313" key="2">
    <source>
        <dbReference type="EMBL" id="GGU55530.1"/>
    </source>
</evidence>
<reference evidence="2" key="1">
    <citation type="journal article" date="2014" name="Int. J. Syst. Evol. Microbiol.">
        <title>Complete genome sequence of Corynebacterium casei LMG S-19264T (=DSM 44701T), isolated from a smear-ripened cheese.</title>
        <authorList>
            <consortium name="US DOE Joint Genome Institute (JGI-PGF)"/>
            <person name="Walter F."/>
            <person name="Albersmeier A."/>
            <person name="Kalinowski J."/>
            <person name="Ruckert C."/>
        </authorList>
    </citation>
    <scope>NUCLEOTIDE SEQUENCE</scope>
    <source>
        <strain evidence="2">JCM 4434</strain>
    </source>
</reference>
<dbReference type="AlphaFoldDB" id="A0A8H9LN07"/>
<feature type="compositionally biased region" description="Low complexity" evidence="1">
    <location>
        <begin position="1"/>
        <end position="12"/>
    </location>
</feature>
<proteinExistence type="predicted"/>
<gene>
    <name evidence="2" type="ORF">GCM10010502_02180</name>
</gene>
<protein>
    <submittedName>
        <fullName evidence="2">Uncharacterized protein</fullName>
    </submittedName>
</protein>